<dbReference type="SUPFAM" id="SSF53649">
    <property type="entry name" value="Alkaline phosphatase-like"/>
    <property type="match status" value="1"/>
</dbReference>
<dbReference type="EMBL" id="UINC01005271">
    <property type="protein sequence ID" value="SVA20233.1"/>
    <property type="molecule type" value="Genomic_DNA"/>
</dbReference>
<feature type="domain" description="Sulfatase N-terminal" evidence="1">
    <location>
        <begin position="6"/>
        <end position="320"/>
    </location>
</feature>
<evidence type="ECO:0000259" key="1">
    <source>
        <dbReference type="Pfam" id="PF00884"/>
    </source>
</evidence>
<dbReference type="AlphaFoldDB" id="A0A381U1A7"/>
<dbReference type="Gene3D" id="3.40.720.10">
    <property type="entry name" value="Alkaline Phosphatase, subunit A"/>
    <property type="match status" value="1"/>
</dbReference>
<dbReference type="PANTHER" id="PTHR43751:SF1">
    <property type="entry name" value="SULFATASE ATSG-RELATED"/>
    <property type="match status" value="1"/>
</dbReference>
<gene>
    <name evidence="2" type="ORF">METZ01_LOCUS73087</name>
</gene>
<dbReference type="InterPro" id="IPR000917">
    <property type="entry name" value="Sulfatase_N"/>
</dbReference>
<accession>A0A381U1A7</accession>
<dbReference type="CDD" id="cd16027">
    <property type="entry name" value="SGSH"/>
    <property type="match status" value="1"/>
</dbReference>
<proteinExistence type="predicted"/>
<organism evidence="2">
    <name type="scientific">marine metagenome</name>
    <dbReference type="NCBI Taxonomy" id="408172"/>
    <lineage>
        <taxon>unclassified sequences</taxon>
        <taxon>metagenomes</taxon>
        <taxon>ecological metagenomes</taxon>
    </lineage>
</organism>
<reference evidence="2" key="1">
    <citation type="submission" date="2018-05" db="EMBL/GenBank/DDBJ databases">
        <authorList>
            <person name="Lanie J.A."/>
            <person name="Ng W.-L."/>
            <person name="Kazmierczak K.M."/>
            <person name="Andrzejewski T.M."/>
            <person name="Davidsen T.M."/>
            <person name="Wayne K.J."/>
            <person name="Tettelin H."/>
            <person name="Glass J.I."/>
            <person name="Rusch D."/>
            <person name="Podicherti R."/>
            <person name="Tsui H.-C.T."/>
            <person name="Winkler M.E."/>
        </authorList>
    </citation>
    <scope>NUCLEOTIDE SEQUENCE</scope>
</reference>
<dbReference type="Pfam" id="PF00884">
    <property type="entry name" value="Sulfatase"/>
    <property type="match status" value="1"/>
</dbReference>
<dbReference type="InterPro" id="IPR017850">
    <property type="entry name" value="Alkaline_phosphatase_core_sf"/>
</dbReference>
<dbReference type="PANTHER" id="PTHR43751">
    <property type="entry name" value="SULFATASE"/>
    <property type="match status" value="1"/>
</dbReference>
<evidence type="ECO:0000313" key="2">
    <source>
        <dbReference type="EMBL" id="SVA20233.1"/>
    </source>
</evidence>
<dbReference type="InterPro" id="IPR052701">
    <property type="entry name" value="GAG_Ulvan_Degrading_Sulfatases"/>
</dbReference>
<protein>
    <recommendedName>
        <fullName evidence="1">Sulfatase N-terminal domain-containing protein</fullName>
    </recommendedName>
</protein>
<name>A0A381U1A7_9ZZZZ</name>
<sequence length="538" mass="61164">MNDKKPNIVFAFADDWGRYASAYQGRPGENSIHELIKTPNFDWVADEGALFLNAHVPVPSCAPCRSSVLTGRYFWQTGLGAILEGSIWDESIPTYPLVLEENGYHIGFSYKVWGPGIVRDAPYGGDRNRYEPAGRSFDRFSFVVTEASKKLGVEAAKNQILEEVRENFDSFIDDRPDNSPFCYWWGPATTHRSWEKGSGKKLWGLDPDLLKDRMPEFLPDAEEIREDFNDYLGECQAVDAGLGVIIERLKAIGELDNTIIVVSGDHGIPGFPRAKSNLYNIGTEVALAVRWPGHVSPGREISDFVNIMDVAPTFLDVAGVDHPEGMSAKSLMPILLSKENGQIDDDRDSVITGIERHCPNARDHQLPYPTRSIRTTDFLYIVNFESDRWPIGAPVGLDGYEFPDTEGHRIAQEGNERKTALYRPEKPQIKYYQDIDDGPTKEWMVSNRHDPEIKPWFDLSFGKRLREELYDLRVDPDYLKNVAMDPDYQEIKENLNTKLMSVLKEQEDPRVVESTPRFEKPPYAGPVIKEYYEDPRFG</sequence>